<dbReference type="AlphaFoldDB" id="A0A840CDU5"/>
<keyword evidence="2" id="KW-1185">Reference proteome</keyword>
<gene>
    <name evidence="1" type="ORF">GGR21_000032</name>
</gene>
<dbReference type="Proteomes" id="UP000555103">
    <property type="component" value="Unassembled WGS sequence"/>
</dbReference>
<reference evidence="1 2" key="1">
    <citation type="submission" date="2020-08" db="EMBL/GenBank/DDBJ databases">
        <title>Genomic Encyclopedia of Type Strains, Phase IV (KMG-IV): sequencing the most valuable type-strain genomes for metagenomic binning, comparative biology and taxonomic classification.</title>
        <authorList>
            <person name="Goeker M."/>
        </authorList>
    </citation>
    <scope>NUCLEOTIDE SEQUENCE [LARGE SCALE GENOMIC DNA]</scope>
    <source>
        <strain evidence="1 2">DSM 104969</strain>
    </source>
</reference>
<dbReference type="RefSeq" id="WP_183305124.1">
    <property type="nucleotide sequence ID" value="NZ_JACIEP010000001.1"/>
</dbReference>
<evidence type="ECO:0000313" key="1">
    <source>
        <dbReference type="EMBL" id="MBB4034147.1"/>
    </source>
</evidence>
<name>A0A840CDU5_9BACT</name>
<comment type="caution">
    <text evidence="1">The sequence shown here is derived from an EMBL/GenBank/DDBJ whole genome shotgun (WGS) entry which is preliminary data.</text>
</comment>
<organism evidence="1 2">
    <name type="scientific">Dysgonomonas hofstadii</name>
    <dbReference type="NCBI Taxonomy" id="637886"/>
    <lineage>
        <taxon>Bacteria</taxon>
        <taxon>Pseudomonadati</taxon>
        <taxon>Bacteroidota</taxon>
        <taxon>Bacteroidia</taxon>
        <taxon>Bacteroidales</taxon>
        <taxon>Dysgonomonadaceae</taxon>
        <taxon>Dysgonomonas</taxon>
    </lineage>
</organism>
<proteinExistence type="predicted"/>
<protein>
    <submittedName>
        <fullName evidence="1">Uncharacterized protein</fullName>
    </submittedName>
</protein>
<dbReference type="EMBL" id="JACIEP010000001">
    <property type="protein sequence ID" value="MBB4034147.1"/>
    <property type="molecule type" value="Genomic_DNA"/>
</dbReference>
<evidence type="ECO:0000313" key="2">
    <source>
        <dbReference type="Proteomes" id="UP000555103"/>
    </source>
</evidence>
<sequence>MELIFIPKDISSEELMNSPFTEIQSKELKNINRILSEIDNEYSLKTANIGKGADFNLFHAIVLSASIFFMGDKIDKNIEAWGKIGEKIKRLLTKTKIAYFDVDIALSIAIDYLSKKHNIKSLHLIKRADLVMDDLSLFFSDRKSSDFISKPCSVYYFLFQINNEIIEIISIRSDGKIRNLEKFDSNSGFFID</sequence>
<accession>A0A840CDU5</accession>